<comment type="caution">
    <text evidence="6">The sequence shown here is derived from an EMBL/GenBank/DDBJ whole genome shotgun (WGS) entry which is preliminary data.</text>
</comment>
<keyword evidence="4" id="KW-0804">Transcription</keyword>
<dbReference type="PANTHER" id="PTHR30126:SF39">
    <property type="entry name" value="HTH-TYPE TRANSCRIPTIONAL REGULATOR CYSL"/>
    <property type="match status" value="1"/>
</dbReference>
<evidence type="ECO:0000256" key="1">
    <source>
        <dbReference type="ARBA" id="ARBA00009437"/>
    </source>
</evidence>
<organism evidence="6 7">
    <name type="scientific">Alkalihalobacterium chitinilyticum</name>
    <dbReference type="NCBI Taxonomy" id="2980103"/>
    <lineage>
        <taxon>Bacteria</taxon>
        <taxon>Bacillati</taxon>
        <taxon>Bacillota</taxon>
        <taxon>Bacilli</taxon>
        <taxon>Bacillales</taxon>
        <taxon>Bacillaceae</taxon>
        <taxon>Alkalihalobacterium</taxon>
    </lineage>
</organism>
<proteinExistence type="inferred from homology"/>
<dbReference type="InterPro" id="IPR036388">
    <property type="entry name" value="WH-like_DNA-bd_sf"/>
</dbReference>
<evidence type="ECO:0000313" key="7">
    <source>
        <dbReference type="Proteomes" id="UP001148125"/>
    </source>
</evidence>
<reference evidence="6" key="1">
    <citation type="submission" date="2024-05" db="EMBL/GenBank/DDBJ databases">
        <title>Alkalihalobacillus sp. strain MEB203 novel alkaliphilic bacterium from Lonar Lake, India.</title>
        <authorList>
            <person name="Joshi A."/>
            <person name="Thite S."/>
            <person name="Mengade P."/>
        </authorList>
    </citation>
    <scope>NUCLEOTIDE SEQUENCE</scope>
    <source>
        <strain evidence="6">MEB 203</strain>
    </source>
</reference>
<dbReference type="Gene3D" id="1.10.10.10">
    <property type="entry name" value="Winged helix-like DNA-binding domain superfamily/Winged helix DNA-binding domain"/>
    <property type="match status" value="1"/>
</dbReference>
<dbReference type="PROSITE" id="PS50931">
    <property type="entry name" value="HTH_LYSR"/>
    <property type="match status" value="1"/>
</dbReference>
<dbReference type="NCBIfam" id="NF040786">
    <property type="entry name" value="LysR_Sec_metab"/>
    <property type="match status" value="1"/>
</dbReference>
<dbReference type="InterPro" id="IPR005119">
    <property type="entry name" value="LysR_subst-bd"/>
</dbReference>
<keyword evidence="3" id="KW-0238">DNA-binding</keyword>
<dbReference type="Pfam" id="PF00126">
    <property type="entry name" value="HTH_1"/>
    <property type="match status" value="1"/>
</dbReference>
<dbReference type="Gene3D" id="3.40.190.290">
    <property type="match status" value="1"/>
</dbReference>
<dbReference type="InterPro" id="IPR000847">
    <property type="entry name" value="LysR_HTH_N"/>
</dbReference>
<dbReference type="Proteomes" id="UP001148125">
    <property type="component" value="Unassembled WGS sequence"/>
</dbReference>
<gene>
    <name evidence="6" type="ORF">N7Z68_19605</name>
</gene>
<keyword evidence="7" id="KW-1185">Reference proteome</keyword>
<dbReference type="CDD" id="cd08420">
    <property type="entry name" value="PBP2_CysL_like"/>
    <property type="match status" value="1"/>
</dbReference>
<dbReference type="InterPro" id="IPR047788">
    <property type="entry name" value="LysR-like_Sec_metab"/>
</dbReference>
<protein>
    <submittedName>
        <fullName evidence="6">Selenium metabolism-associated LysR family transcriptional regulator</fullName>
    </submittedName>
</protein>
<name>A0ABT5VJC7_9BACI</name>
<evidence type="ECO:0000256" key="4">
    <source>
        <dbReference type="ARBA" id="ARBA00023163"/>
    </source>
</evidence>
<dbReference type="Pfam" id="PF03466">
    <property type="entry name" value="LysR_substrate"/>
    <property type="match status" value="1"/>
</dbReference>
<evidence type="ECO:0000256" key="2">
    <source>
        <dbReference type="ARBA" id="ARBA00023015"/>
    </source>
</evidence>
<feature type="domain" description="HTH lysR-type" evidence="5">
    <location>
        <begin position="1"/>
        <end position="58"/>
    </location>
</feature>
<evidence type="ECO:0000256" key="3">
    <source>
        <dbReference type="ARBA" id="ARBA00023125"/>
    </source>
</evidence>
<accession>A0ABT5VJC7</accession>
<comment type="similarity">
    <text evidence="1">Belongs to the LysR transcriptional regulatory family.</text>
</comment>
<dbReference type="InterPro" id="IPR036390">
    <property type="entry name" value="WH_DNA-bd_sf"/>
</dbReference>
<evidence type="ECO:0000259" key="5">
    <source>
        <dbReference type="PROSITE" id="PS50931"/>
    </source>
</evidence>
<dbReference type="PRINTS" id="PR00039">
    <property type="entry name" value="HTHLYSR"/>
</dbReference>
<keyword evidence="2" id="KW-0805">Transcription regulation</keyword>
<dbReference type="SUPFAM" id="SSF46785">
    <property type="entry name" value="Winged helix' DNA-binding domain"/>
    <property type="match status" value="1"/>
</dbReference>
<evidence type="ECO:0000313" key="6">
    <source>
        <dbReference type="EMBL" id="MDE5415556.1"/>
    </source>
</evidence>
<dbReference type="EMBL" id="JAOTPO010000017">
    <property type="protein sequence ID" value="MDE5415556.1"/>
    <property type="molecule type" value="Genomic_DNA"/>
</dbReference>
<dbReference type="SUPFAM" id="SSF53850">
    <property type="entry name" value="Periplasmic binding protein-like II"/>
    <property type="match status" value="1"/>
</dbReference>
<dbReference type="PANTHER" id="PTHR30126">
    <property type="entry name" value="HTH-TYPE TRANSCRIPTIONAL REGULATOR"/>
    <property type="match status" value="1"/>
</dbReference>
<dbReference type="RefSeq" id="WP_275120159.1">
    <property type="nucleotide sequence ID" value="NZ_JAOTPO010000017.1"/>
</dbReference>
<sequence length="297" mass="33836">MSIDNLRIYVTVVEQKNFSKAAKLLNLSQPNVSLHIRNLENEFEATLLHRSPKQVKVTEEGKILYVKAKQMLSLYDEAKQEMNDRKNIVQGTIKIGASFTIGEYILPKLLAEYARENRGVTVEVTVANTEEVIERIRSNDLDIGLVEGEVANADVEVHPFMEDEMIMIAPANHTLAQLKVVKPEMLQEEVWIWRESGSGTRAYSDRFMQELNLNVKHSFIFSSSQGIKEAVSEGLGIAMISKWTVRKELQAGTIKRLNINNRKFVRHFSLVQSKNPGYSKAHQLFIVKIEGADRFFD</sequence>